<dbReference type="PATRIC" id="fig|1423784.4.peg.1053"/>
<feature type="transmembrane region" description="Helical" evidence="1">
    <location>
        <begin position="61"/>
        <end position="78"/>
    </location>
</feature>
<gene>
    <name evidence="2" type="ORF">FC51_GL001044</name>
</gene>
<dbReference type="GO" id="GO:0005886">
    <property type="term" value="C:plasma membrane"/>
    <property type="evidence" value="ECO:0007669"/>
    <property type="project" value="TreeGrafter"/>
</dbReference>
<proteinExistence type="predicted"/>
<comment type="caution">
    <text evidence="2">The sequence shown here is derived from an EMBL/GenBank/DDBJ whole genome shotgun (WGS) entry which is preliminary data.</text>
</comment>
<dbReference type="AlphaFoldDB" id="A0A0R1YXH0"/>
<dbReference type="PANTHER" id="PTHR34980">
    <property type="entry name" value="INNER MEMBRANE PROTEIN-RELATED-RELATED"/>
    <property type="match status" value="1"/>
</dbReference>
<name>A0A0R1YXH0_9LACO</name>
<sequence length="128" mass="15086">MQSIKEYFTKMFVFGASATRKQFWIPYFTIWIITAIVRLATGANDFTNAQGEFELELNGRAIAFGIYLVVVWIASFTLKARRLHDTNRSNWWILIELIPIIGWIWLFILFLLPSKQNTRWPMNQSDVH</sequence>
<evidence type="ECO:0008006" key="4">
    <source>
        <dbReference type="Google" id="ProtNLM"/>
    </source>
</evidence>
<keyword evidence="1" id="KW-0472">Membrane</keyword>
<protein>
    <recommendedName>
        <fullName evidence="4">DUF805 domain-containing protein</fullName>
    </recommendedName>
</protein>
<evidence type="ECO:0000256" key="1">
    <source>
        <dbReference type="SAM" id="Phobius"/>
    </source>
</evidence>
<feature type="transmembrane region" description="Helical" evidence="1">
    <location>
        <begin position="90"/>
        <end position="112"/>
    </location>
</feature>
<organism evidence="2 3">
    <name type="scientific">Lentilactobacillus parabuchneri DSM 5707 = NBRC 107865</name>
    <dbReference type="NCBI Taxonomy" id="1423784"/>
    <lineage>
        <taxon>Bacteria</taxon>
        <taxon>Bacillati</taxon>
        <taxon>Bacillota</taxon>
        <taxon>Bacilli</taxon>
        <taxon>Lactobacillales</taxon>
        <taxon>Lactobacillaceae</taxon>
        <taxon>Lentilactobacillus</taxon>
    </lineage>
</organism>
<keyword evidence="1" id="KW-0812">Transmembrane</keyword>
<evidence type="ECO:0000313" key="3">
    <source>
        <dbReference type="Proteomes" id="UP000051957"/>
    </source>
</evidence>
<dbReference type="Proteomes" id="UP000051957">
    <property type="component" value="Unassembled WGS sequence"/>
</dbReference>
<keyword evidence="1" id="KW-1133">Transmembrane helix</keyword>
<dbReference type="Pfam" id="PF05656">
    <property type="entry name" value="DUF805"/>
    <property type="match status" value="1"/>
</dbReference>
<dbReference type="PANTHER" id="PTHR34980:SF2">
    <property type="entry name" value="INNER MEMBRANE PROTEIN YHAH-RELATED"/>
    <property type="match status" value="1"/>
</dbReference>
<dbReference type="RefSeq" id="WP_057909814.1">
    <property type="nucleotide sequence ID" value="NZ_AZGK01000002.1"/>
</dbReference>
<dbReference type="GeneID" id="69802880"/>
<dbReference type="InterPro" id="IPR008523">
    <property type="entry name" value="DUF805"/>
</dbReference>
<evidence type="ECO:0000313" key="2">
    <source>
        <dbReference type="EMBL" id="KRM47342.1"/>
    </source>
</evidence>
<dbReference type="EMBL" id="AZGK01000002">
    <property type="protein sequence ID" value="KRM47342.1"/>
    <property type="molecule type" value="Genomic_DNA"/>
</dbReference>
<reference evidence="2 3" key="1">
    <citation type="journal article" date="2015" name="Genome Announc.">
        <title>Expanding the biotechnology potential of lactobacilli through comparative genomics of 213 strains and associated genera.</title>
        <authorList>
            <person name="Sun Z."/>
            <person name="Harris H.M."/>
            <person name="McCann A."/>
            <person name="Guo C."/>
            <person name="Argimon S."/>
            <person name="Zhang W."/>
            <person name="Yang X."/>
            <person name="Jeffery I.B."/>
            <person name="Cooney J.C."/>
            <person name="Kagawa T.F."/>
            <person name="Liu W."/>
            <person name="Song Y."/>
            <person name="Salvetti E."/>
            <person name="Wrobel A."/>
            <person name="Rasinkangas P."/>
            <person name="Parkhill J."/>
            <person name="Rea M.C."/>
            <person name="O'Sullivan O."/>
            <person name="Ritari J."/>
            <person name="Douillard F.P."/>
            <person name="Paul Ross R."/>
            <person name="Yang R."/>
            <person name="Briner A.E."/>
            <person name="Felis G.E."/>
            <person name="de Vos W.M."/>
            <person name="Barrangou R."/>
            <person name="Klaenhammer T.R."/>
            <person name="Caufield P.W."/>
            <person name="Cui Y."/>
            <person name="Zhang H."/>
            <person name="O'Toole P.W."/>
        </authorList>
    </citation>
    <scope>NUCLEOTIDE SEQUENCE [LARGE SCALE GENOMIC DNA]</scope>
    <source>
        <strain evidence="2 3">DSM 5707</strain>
    </source>
</reference>
<feature type="transmembrane region" description="Helical" evidence="1">
    <location>
        <begin position="21"/>
        <end position="41"/>
    </location>
</feature>
<accession>A0A0R1YXH0</accession>